<keyword evidence="1" id="KW-0812">Transmembrane</keyword>
<protein>
    <recommendedName>
        <fullName evidence="4">Cytochrome C oxidase subunit I</fullName>
    </recommendedName>
</protein>
<feature type="transmembrane region" description="Helical" evidence="1">
    <location>
        <begin position="51"/>
        <end position="75"/>
    </location>
</feature>
<reference evidence="2" key="1">
    <citation type="submission" date="2021-06" db="EMBL/GenBank/DDBJ databases">
        <title>New haloarchaea isolates fom saline soil.</title>
        <authorList>
            <person name="Duran-Viseras A."/>
            <person name="Sanchez-Porro C.S."/>
            <person name="Ventosa A."/>
        </authorList>
    </citation>
    <scope>NUCLEOTIDE SEQUENCE</scope>
    <source>
        <strain evidence="2">JCM 18369</strain>
    </source>
</reference>
<proteinExistence type="predicted"/>
<comment type="caution">
    <text evidence="2">The sequence shown here is derived from an EMBL/GenBank/DDBJ whole genome shotgun (WGS) entry which is preliminary data.</text>
</comment>
<evidence type="ECO:0000256" key="1">
    <source>
        <dbReference type="SAM" id="Phobius"/>
    </source>
</evidence>
<feature type="transmembrane region" description="Helical" evidence="1">
    <location>
        <begin position="82"/>
        <end position="101"/>
    </location>
</feature>
<feature type="transmembrane region" description="Helical" evidence="1">
    <location>
        <begin position="140"/>
        <end position="160"/>
    </location>
</feature>
<feature type="transmembrane region" description="Helical" evidence="1">
    <location>
        <begin position="20"/>
        <end position="39"/>
    </location>
</feature>
<keyword evidence="1" id="KW-1133">Transmembrane helix</keyword>
<keyword evidence="3" id="KW-1185">Reference proteome</keyword>
<feature type="transmembrane region" description="Helical" evidence="1">
    <location>
        <begin position="316"/>
        <end position="341"/>
    </location>
</feature>
<organism evidence="2 3">
    <name type="scientific">Haloarcula salina</name>
    <dbReference type="NCBI Taxonomy" id="1429914"/>
    <lineage>
        <taxon>Archaea</taxon>
        <taxon>Methanobacteriati</taxon>
        <taxon>Methanobacteriota</taxon>
        <taxon>Stenosarchaea group</taxon>
        <taxon>Halobacteria</taxon>
        <taxon>Halobacteriales</taxon>
        <taxon>Haloarculaceae</taxon>
        <taxon>Haloarcula</taxon>
    </lineage>
</organism>
<feature type="transmembrane region" description="Helical" evidence="1">
    <location>
        <begin position="247"/>
        <end position="269"/>
    </location>
</feature>
<dbReference type="AlphaFoldDB" id="A0AA41G081"/>
<accession>A0AA41G081</accession>
<feature type="transmembrane region" description="Helical" evidence="1">
    <location>
        <begin position="391"/>
        <end position="415"/>
    </location>
</feature>
<keyword evidence="1" id="KW-0472">Membrane</keyword>
<dbReference type="RefSeq" id="WP_162413074.1">
    <property type="nucleotide sequence ID" value="NZ_JAHQXE010000002.1"/>
</dbReference>
<feature type="transmembrane region" description="Helical" evidence="1">
    <location>
        <begin position="180"/>
        <end position="203"/>
    </location>
</feature>
<feature type="transmembrane region" description="Helical" evidence="1">
    <location>
        <begin position="107"/>
        <end position="128"/>
    </location>
</feature>
<sequence>MSGIPGDIDASSGPPMTVPLRHFVVGLAFLVAGVAVGAVDGRAGHLAQVHLLLAGWVCLTIMGAMTQFVPVWGGVALYSRRLAVVQLPLAALGFAGLAAGFLGGWPLLLPVAGTLALAGAWVFAYNVGRTLLGVDVDVTAAHFGWALVFFLLVTAAGFGLALDRAVGILSAAGLSRGSLLLAHATLAVFGVVLTTVAGALAQLAPMFTQAEDRRSEESLQRAETVAYPLGVLALAGGRLLGNELLARAGGVVVVAGLAVVAVVLARRLAGARVDWTPMLTRYAVAAVSLLAWAALTAVHWWRDPLSYGGLFGRPSLVLLVGGVGFVVLGTLYHVVPFIVWVHRYSDRLGFEAVPMIDDLYDGRVAAADGTALVLAYALLLAAQRVALGRPLVVAAGAVALVGVALFAGNLVAVLVEHGPRSLPSLLLGRGGPSADAEDP</sequence>
<evidence type="ECO:0000313" key="3">
    <source>
        <dbReference type="Proteomes" id="UP001166304"/>
    </source>
</evidence>
<evidence type="ECO:0000313" key="2">
    <source>
        <dbReference type="EMBL" id="MBV0901888.1"/>
    </source>
</evidence>
<gene>
    <name evidence="2" type="ORF">KTS37_08810</name>
</gene>
<evidence type="ECO:0008006" key="4">
    <source>
        <dbReference type="Google" id="ProtNLM"/>
    </source>
</evidence>
<feature type="transmembrane region" description="Helical" evidence="1">
    <location>
        <begin position="362"/>
        <end position="379"/>
    </location>
</feature>
<dbReference type="EMBL" id="JAHQXE010000002">
    <property type="protein sequence ID" value="MBV0901888.1"/>
    <property type="molecule type" value="Genomic_DNA"/>
</dbReference>
<dbReference type="Proteomes" id="UP001166304">
    <property type="component" value="Unassembled WGS sequence"/>
</dbReference>
<dbReference type="SUPFAM" id="SSF81442">
    <property type="entry name" value="Cytochrome c oxidase subunit I-like"/>
    <property type="match status" value="1"/>
</dbReference>
<dbReference type="InterPro" id="IPR036927">
    <property type="entry name" value="Cyt_c_oxase-like_su1_sf"/>
</dbReference>
<feature type="transmembrane region" description="Helical" evidence="1">
    <location>
        <begin position="281"/>
        <end position="301"/>
    </location>
</feature>
<name>A0AA41G081_9EURY</name>